<comment type="caution">
    <text evidence="2">The sequence shown here is derived from an EMBL/GenBank/DDBJ whole genome shotgun (WGS) entry which is preliminary data.</text>
</comment>
<feature type="region of interest" description="Disordered" evidence="1">
    <location>
        <begin position="15"/>
        <end position="49"/>
    </location>
</feature>
<feature type="region of interest" description="Disordered" evidence="1">
    <location>
        <begin position="62"/>
        <end position="155"/>
    </location>
</feature>
<name>A0AAD8HVZ3_9APIA</name>
<feature type="compositionally biased region" description="Polar residues" evidence="1">
    <location>
        <begin position="144"/>
        <end position="155"/>
    </location>
</feature>
<reference evidence="2" key="2">
    <citation type="submission" date="2023-05" db="EMBL/GenBank/DDBJ databases">
        <authorList>
            <person name="Schelkunov M.I."/>
        </authorList>
    </citation>
    <scope>NUCLEOTIDE SEQUENCE</scope>
    <source>
        <strain evidence="2">Hsosn_3</strain>
        <tissue evidence="2">Leaf</tissue>
    </source>
</reference>
<keyword evidence="3" id="KW-1185">Reference proteome</keyword>
<dbReference type="AlphaFoldDB" id="A0AAD8HVZ3"/>
<evidence type="ECO:0000313" key="3">
    <source>
        <dbReference type="Proteomes" id="UP001237642"/>
    </source>
</evidence>
<feature type="compositionally biased region" description="Basic residues" evidence="1">
    <location>
        <begin position="80"/>
        <end position="93"/>
    </location>
</feature>
<dbReference type="EMBL" id="JAUIZM010000007">
    <property type="protein sequence ID" value="KAK1374484.1"/>
    <property type="molecule type" value="Genomic_DNA"/>
</dbReference>
<evidence type="ECO:0000256" key="1">
    <source>
        <dbReference type="SAM" id="MobiDB-lite"/>
    </source>
</evidence>
<feature type="compositionally biased region" description="Low complexity" evidence="1">
    <location>
        <begin position="94"/>
        <end position="119"/>
    </location>
</feature>
<gene>
    <name evidence="2" type="ORF">POM88_030677</name>
</gene>
<organism evidence="2 3">
    <name type="scientific">Heracleum sosnowskyi</name>
    <dbReference type="NCBI Taxonomy" id="360622"/>
    <lineage>
        <taxon>Eukaryota</taxon>
        <taxon>Viridiplantae</taxon>
        <taxon>Streptophyta</taxon>
        <taxon>Embryophyta</taxon>
        <taxon>Tracheophyta</taxon>
        <taxon>Spermatophyta</taxon>
        <taxon>Magnoliopsida</taxon>
        <taxon>eudicotyledons</taxon>
        <taxon>Gunneridae</taxon>
        <taxon>Pentapetalae</taxon>
        <taxon>asterids</taxon>
        <taxon>campanulids</taxon>
        <taxon>Apiales</taxon>
        <taxon>Apiaceae</taxon>
        <taxon>Apioideae</taxon>
        <taxon>apioid superclade</taxon>
        <taxon>Tordylieae</taxon>
        <taxon>Tordyliinae</taxon>
        <taxon>Heracleum</taxon>
    </lineage>
</organism>
<sequence length="155" mass="17379">MMRSGGRIRLCIPMMSGKSSSIPSLSRYQKSEENKKKYKQPNTTGGKLARFLNSLLNKISSKKKSSYTESMKGDQDNKMGRRRRRSSISHFRKLTTSSSKTSNSSDSKSSSFNSSLSTSEFKTLPDAHTATKNSSKNIQRHSSHNPNVMVINTNY</sequence>
<dbReference type="Proteomes" id="UP001237642">
    <property type="component" value="Unassembled WGS sequence"/>
</dbReference>
<evidence type="ECO:0000313" key="2">
    <source>
        <dbReference type="EMBL" id="KAK1374484.1"/>
    </source>
</evidence>
<proteinExistence type="predicted"/>
<accession>A0AAD8HVZ3</accession>
<protein>
    <submittedName>
        <fullName evidence="2">Uncharacterized protein</fullName>
    </submittedName>
</protein>
<feature type="compositionally biased region" description="Polar residues" evidence="1">
    <location>
        <begin position="17"/>
        <end position="28"/>
    </location>
</feature>
<reference evidence="2" key="1">
    <citation type="submission" date="2023-02" db="EMBL/GenBank/DDBJ databases">
        <title>Genome of toxic invasive species Heracleum sosnowskyi carries increased number of genes despite the absence of recent whole-genome duplications.</title>
        <authorList>
            <person name="Schelkunov M."/>
            <person name="Shtratnikova V."/>
            <person name="Makarenko M."/>
            <person name="Klepikova A."/>
            <person name="Omelchenko D."/>
            <person name="Novikova G."/>
            <person name="Obukhova E."/>
            <person name="Bogdanov V."/>
            <person name="Penin A."/>
            <person name="Logacheva M."/>
        </authorList>
    </citation>
    <scope>NUCLEOTIDE SEQUENCE</scope>
    <source>
        <strain evidence="2">Hsosn_3</strain>
        <tissue evidence="2">Leaf</tissue>
    </source>
</reference>